<evidence type="ECO:0000256" key="6">
    <source>
        <dbReference type="ARBA" id="ARBA00023239"/>
    </source>
</evidence>
<evidence type="ECO:0000256" key="2">
    <source>
        <dbReference type="ARBA" id="ARBA00004736"/>
    </source>
</evidence>
<comment type="catalytic activity">
    <reaction evidence="1">
        <text>2-dehydro-3-deoxy-6-phospho-D-gluconate = D-glyceraldehyde 3-phosphate + pyruvate</text>
        <dbReference type="Rhea" id="RHEA:17089"/>
        <dbReference type="ChEBI" id="CHEBI:15361"/>
        <dbReference type="ChEBI" id="CHEBI:57569"/>
        <dbReference type="ChEBI" id="CHEBI:59776"/>
        <dbReference type="EC" id="4.1.2.14"/>
    </reaction>
</comment>
<comment type="similarity">
    <text evidence="3">Belongs to the KHG/KDPG aldolase family.</text>
</comment>
<name>A0A853ZZA9_9PSED</name>
<dbReference type="AlphaFoldDB" id="A0A853ZZA9"/>
<dbReference type="RefSeq" id="WP_073510048.1">
    <property type="nucleotide sequence ID" value="NZ_MPJD01000025.1"/>
</dbReference>
<organism evidence="8 9">
    <name type="scientific">Pseudomonas versuta</name>
    <dbReference type="NCBI Taxonomy" id="1788301"/>
    <lineage>
        <taxon>Bacteria</taxon>
        <taxon>Pseudomonadati</taxon>
        <taxon>Pseudomonadota</taxon>
        <taxon>Gammaproteobacteria</taxon>
        <taxon>Pseudomonadales</taxon>
        <taxon>Pseudomonadaceae</taxon>
        <taxon>Pseudomonas</taxon>
    </lineage>
</organism>
<protein>
    <recommendedName>
        <fullName evidence="5">2-dehydro-3-deoxy-phosphogluconate aldolase</fullName>
        <ecNumber evidence="5">4.1.2.14</ecNumber>
    </recommendedName>
</protein>
<evidence type="ECO:0000256" key="3">
    <source>
        <dbReference type="ARBA" id="ARBA00006906"/>
    </source>
</evidence>
<accession>A0A853ZZA9</accession>
<proteinExistence type="inferred from homology"/>
<dbReference type="PANTHER" id="PTHR30246">
    <property type="entry name" value="2-KETO-3-DEOXY-6-PHOSPHOGLUCONATE ALDOLASE"/>
    <property type="match status" value="1"/>
</dbReference>
<keyword evidence="6" id="KW-0456">Lyase</keyword>
<dbReference type="EMBL" id="MPJD01000025">
    <property type="protein sequence ID" value="OKA20906.1"/>
    <property type="molecule type" value="Genomic_DNA"/>
</dbReference>
<evidence type="ECO:0000256" key="1">
    <source>
        <dbReference type="ARBA" id="ARBA00000654"/>
    </source>
</evidence>
<keyword evidence="7" id="KW-0119">Carbohydrate metabolism</keyword>
<gene>
    <name evidence="8" type="ORF">BOH74_16335</name>
</gene>
<evidence type="ECO:0000313" key="9">
    <source>
        <dbReference type="Proteomes" id="UP000185990"/>
    </source>
</evidence>
<dbReference type="EC" id="4.1.2.14" evidence="5"/>
<dbReference type="InterPro" id="IPR000887">
    <property type="entry name" value="Aldlse_KDPG_KHG"/>
</dbReference>
<dbReference type="GO" id="GO:0008675">
    <property type="term" value="F:2-dehydro-3-deoxy-phosphogluconate aldolase activity"/>
    <property type="evidence" value="ECO:0007669"/>
    <property type="project" value="UniProtKB-EC"/>
</dbReference>
<comment type="caution">
    <text evidence="8">The sequence shown here is derived from an EMBL/GenBank/DDBJ whole genome shotgun (WGS) entry which is preliminary data.</text>
</comment>
<comment type="pathway">
    <text evidence="2">Carbohydrate acid metabolism; 2-dehydro-3-deoxy-D-gluconate degradation; D-glyceraldehyde 3-phosphate and pyruvate from 2-dehydro-3-deoxy-D-gluconate: step 2/2.</text>
</comment>
<dbReference type="InterPro" id="IPR013785">
    <property type="entry name" value="Aldolase_TIM"/>
</dbReference>
<sequence length="217" mass="22896">MTHPFEAIAHLGVVPVIAINDAKDAIALADALLEGGLPVAEITFRTAAAAEAMSRIRAERPELIVGAGTLLDNASVAAAKESGARFGLAPGYDPVIVDACQVHDLPFAPGVMTPSDLSLAVQRDLRIVKFFPAGVAGGPDALRGIHAPFAHRDIRFIPTGGITLETLGDWLSLPMVLAIGGTWIARTEDIRDGHFKEITRKAKAAVEAAQRVRERSA</sequence>
<dbReference type="PANTHER" id="PTHR30246:SF1">
    <property type="entry name" value="2-DEHYDRO-3-DEOXY-6-PHOSPHOGALACTONATE ALDOLASE-RELATED"/>
    <property type="match status" value="1"/>
</dbReference>
<dbReference type="PROSITE" id="PS00159">
    <property type="entry name" value="ALDOLASE_KDPG_KHG_1"/>
    <property type="match status" value="1"/>
</dbReference>
<evidence type="ECO:0000256" key="5">
    <source>
        <dbReference type="ARBA" id="ARBA00013063"/>
    </source>
</evidence>
<dbReference type="Pfam" id="PF01081">
    <property type="entry name" value="Aldolase"/>
    <property type="match status" value="1"/>
</dbReference>
<dbReference type="CDD" id="cd00452">
    <property type="entry name" value="KDPG_aldolase"/>
    <property type="match status" value="1"/>
</dbReference>
<evidence type="ECO:0000256" key="7">
    <source>
        <dbReference type="ARBA" id="ARBA00023277"/>
    </source>
</evidence>
<comment type="subunit">
    <text evidence="4">Homotrimer.</text>
</comment>
<dbReference type="Proteomes" id="UP000185990">
    <property type="component" value="Unassembled WGS sequence"/>
</dbReference>
<reference evidence="8 9" key="1">
    <citation type="submission" date="2016-11" db="EMBL/GenBank/DDBJ databases">
        <title>Draft genome of Pseudomonas versuta A4R1.12.</title>
        <authorList>
            <person name="See-Too W.-S."/>
        </authorList>
    </citation>
    <scope>NUCLEOTIDE SEQUENCE [LARGE SCALE GENOMIC DNA]</scope>
    <source>
        <strain evidence="8 9">A4R1.12</strain>
    </source>
</reference>
<dbReference type="NCBIfam" id="TIGR01182">
    <property type="entry name" value="eda"/>
    <property type="match status" value="1"/>
</dbReference>
<evidence type="ECO:0000256" key="4">
    <source>
        <dbReference type="ARBA" id="ARBA00011233"/>
    </source>
</evidence>
<dbReference type="Gene3D" id="3.20.20.70">
    <property type="entry name" value="Aldolase class I"/>
    <property type="match status" value="1"/>
</dbReference>
<dbReference type="InterPro" id="IPR031337">
    <property type="entry name" value="KDPG/KHG_AS_1"/>
</dbReference>
<evidence type="ECO:0000313" key="8">
    <source>
        <dbReference type="EMBL" id="OKA20906.1"/>
    </source>
</evidence>
<dbReference type="SUPFAM" id="SSF51569">
    <property type="entry name" value="Aldolase"/>
    <property type="match status" value="1"/>
</dbReference>